<protein>
    <submittedName>
        <fullName evidence="3">Alpha,alpha-trehalase TreF</fullName>
    </submittedName>
</protein>
<dbReference type="EMBL" id="JASHIF010000009">
    <property type="protein sequence ID" value="MDI9859797.1"/>
    <property type="molecule type" value="Genomic_DNA"/>
</dbReference>
<dbReference type="InterPro" id="IPR018232">
    <property type="entry name" value="Glyco_hydro_37_CS"/>
</dbReference>
<organism evidence="3 4">
    <name type="scientific">Flectobacillus roseus</name>
    <dbReference type="NCBI Taxonomy" id="502259"/>
    <lineage>
        <taxon>Bacteria</taxon>
        <taxon>Pseudomonadati</taxon>
        <taxon>Bacteroidota</taxon>
        <taxon>Cytophagia</taxon>
        <taxon>Cytophagales</taxon>
        <taxon>Flectobacillaceae</taxon>
        <taxon>Flectobacillus</taxon>
    </lineage>
</organism>
<gene>
    <name evidence="3" type="primary">treF</name>
    <name evidence="3" type="ORF">QM524_11305</name>
</gene>
<dbReference type="PANTHER" id="PTHR23403">
    <property type="entry name" value="TREHALASE"/>
    <property type="match status" value="1"/>
</dbReference>
<dbReference type="PROSITE" id="PS00928">
    <property type="entry name" value="TREHALASE_2"/>
    <property type="match status" value="1"/>
</dbReference>
<sequence>MNTHAEYLELSAFEELFEDVQLSGIFPDSKTFNDCVPRFEKDQILNTYRAQKQLLQFDLKEFIKSNFILTTHQSTEYTSDSAKPIEQHVDGLWTVLTRQPDQVGGSLIPLPYPYIVPGGRFQEIYYWDSYFTMLGLSVSGRFDLIENMVDNFSFLIKTLGHIPNGNRSYYISRSQPPFFTLMVALLQEDSSDDLYLKYLSAIEKEYNFWMSGFDSLSNEWQAHRRVVKGPKGALLNRYYDDMDTPRPEAYKEDIEIAHLSLRKSSEVFRDLRAAAESGWDFSSRWLADGKHLEQIVTTQIIPTDLNCLLYHIETVLEQSYLKLGDKEQQEKYATRAAKRKNAILELCWNPQKQLFFDYNFIQQTQTQVESLASTFPLFFEIATKEQANSVAMSLETKFLKDGGLLTTTLKTGQQWDSPNGWAPLHWIAYKGLRLYNNDVLATKVREAWLLTNKKVYTQTGKMTEKYNVVDTTLLGGGGEYPNQDGFGWTNGVFLKLFSDI</sequence>
<dbReference type="Pfam" id="PF01204">
    <property type="entry name" value="Trehalase"/>
    <property type="match status" value="1"/>
</dbReference>
<comment type="caution">
    <text evidence="3">The sequence shown here is derived from an EMBL/GenBank/DDBJ whole genome shotgun (WGS) entry which is preliminary data.</text>
</comment>
<dbReference type="PRINTS" id="PR00744">
    <property type="entry name" value="GLHYDRLASE37"/>
</dbReference>
<dbReference type="RefSeq" id="WP_283344669.1">
    <property type="nucleotide sequence ID" value="NZ_JASHIF010000009.1"/>
</dbReference>
<reference evidence="3 4" key="1">
    <citation type="submission" date="2023-05" db="EMBL/GenBank/DDBJ databases">
        <title>Novel species of genus Flectobacillus isolated from stream in China.</title>
        <authorList>
            <person name="Lu H."/>
        </authorList>
    </citation>
    <scope>NUCLEOTIDE SEQUENCE [LARGE SCALE GENOMIC DNA]</scope>
    <source>
        <strain evidence="3 4">KCTC 42575</strain>
    </source>
</reference>
<name>A0ABT6Y8G5_9BACT</name>
<evidence type="ECO:0000313" key="3">
    <source>
        <dbReference type="EMBL" id="MDI9859797.1"/>
    </source>
</evidence>
<dbReference type="NCBIfam" id="NF009773">
    <property type="entry name" value="PRK13270.1"/>
    <property type="match status" value="1"/>
</dbReference>
<dbReference type="NCBIfam" id="NF009774">
    <property type="entry name" value="PRK13271.1"/>
    <property type="match status" value="1"/>
</dbReference>
<keyword evidence="4" id="KW-1185">Reference proteome</keyword>
<evidence type="ECO:0000256" key="1">
    <source>
        <dbReference type="ARBA" id="ARBA00022801"/>
    </source>
</evidence>
<dbReference type="Gene3D" id="1.50.10.10">
    <property type="match status" value="1"/>
</dbReference>
<proteinExistence type="predicted"/>
<dbReference type="PANTHER" id="PTHR23403:SF1">
    <property type="entry name" value="TREHALASE"/>
    <property type="match status" value="1"/>
</dbReference>
<dbReference type="SUPFAM" id="SSF48208">
    <property type="entry name" value="Six-hairpin glycosidases"/>
    <property type="match status" value="1"/>
</dbReference>
<dbReference type="InterPro" id="IPR008928">
    <property type="entry name" value="6-hairpin_glycosidase_sf"/>
</dbReference>
<evidence type="ECO:0000313" key="4">
    <source>
        <dbReference type="Proteomes" id="UP001236507"/>
    </source>
</evidence>
<dbReference type="PROSITE" id="PS00927">
    <property type="entry name" value="TREHALASE_1"/>
    <property type="match status" value="1"/>
</dbReference>
<dbReference type="Proteomes" id="UP001236507">
    <property type="component" value="Unassembled WGS sequence"/>
</dbReference>
<dbReference type="InterPro" id="IPR001661">
    <property type="entry name" value="Glyco_hydro_37"/>
</dbReference>
<keyword evidence="1" id="KW-0378">Hydrolase</keyword>
<keyword evidence="2" id="KW-0326">Glycosidase</keyword>
<evidence type="ECO:0000256" key="2">
    <source>
        <dbReference type="ARBA" id="ARBA00023295"/>
    </source>
</evidence>
<dbReference type="InterPro" id="IPR012341">
    <property type="entry name" value="6hp_glycosidase-like_sf"/>
</dbReference>
<accession>A0ABT6Y8G5</accession>